<dbReference type="GeneID" id="27316839"/>
<dbReference type="InParanoid" id="A0A0D1ZZE7"/>
<proteinExistence type="inferred from homology"/>
<dbReference type="EMBL" id="KN847577">
    <property type="protein sequence ID" value="KIV99434.1"/>
    <property type="molecule type" value="Genomic_DNA"/>
</dbReference>
<dbReference type="InterPro" id="IPR036866">
    <property type="entry name" value="RibonucZ/Hydroxyglut_hydro"/>
</dbReference>
<comment type="similarity">
    <text evidence="4">Belongs to the metallo-beta-lactamase superfamily. Glyoxalase II family.</text>
</comment>
<comment type="cofactor">
    <cofactor evidence="2">
        <name>Zn(2+)</name>
        <dbReference type="ChEBI" id="CHEBI:29105"/>
    </cofactor>
</comment>
<evidence type="ECO:0000313" key="12">
    <source>
        <dbReference type="EMBL" id="KIV99434.1"/>
    </source>
</evidence>
<dbReference type="GO" id="GO:0046872">
    <property type="term" value="F:metal ion binding"/>
    <property type="evidence" value="ECO:0007669"/>
    <property type="project" value="UniProtKB-KW"/>
</dbReference>
<feature type="region of interest" description="Disordered" evidence="10">
    <location>
        <begin position="35"/>
        <end position="57"/>
    </location>
</feature>
<dbReference type="Pfam" id="PF16123">
    <property type="entry name" value="HAGH_C"/>
    <property type="match status" value="1"/>
</dbReference>
<evidence type="ECO:0000256" key="2">
    <source>
        <dbReference type="ARBA" id="ARBA00001947"/>
    </source>
</evidence>
<dbReference type="PANTHER" id="PTHR11935">
    <property type="entry name" value="BETA LACTAMASE DOMAIN"/>
    <property type="match status" value="1"/>
</dbReference>
<dbReference type="RefSeq" id="XP_016209304.1">
    <property type="nucleotide sequence ID" value="XM_016362829.1"/>
</dbReference>
<dbReference type="STRING" id="253628.A0A0D1ZZE7"/>
<dbReference type="SMART" id="SM00849">
    <property type="entry name" value="Lactamase_B"/>
    <property type="match status" value="1"/>
</dbReference>
<dbReference type="EC" id="3.1.2.6" evidence="5"/>
<dbReference type="SUPFAM" id="SSF56281">
    <property type="entry name" value="Metallo-hydrolase/oxidoreductase"/>
    <property type="match status" value="1"/>
</dbReference>
<dbReference type="NCBIfam" id="TIGR03413">
    <property type="entry name" value="GSH_gloB"/>
    <property type="match status" value="1"/>
</dbReference>
<comment type="catalytic activity">
    <reaction evidence="1">
        <text>an S-(2-hydroxyacyl)glutathione + H2O = a 2-hydroxy carboxylate + glutathione + H(+)</text>
        <dbReference type="Rhea" id="RHEA:21864"/>
        <dbReference type="ChEBI" id="CHEBI:15377"/>
        <dbReference type="ChEBI" id="CHEBI:15378"/>
        <dbReference type="ChEBI" id="CHEBI:57925"/>
        <dbReference type="ChEBI" id="CHEBI:58896"/>
        <dbReference type="ChEBI" id="CHEBI:71261"/>
        <dbReference type="EC" id="3.1.2.6"/>
    </reaction>
</comment>
<evidence type="ECO:0000313" key="13">
    <source>
        <dbReference type="Proteomes" id="UP000053259"/>
    </source>
</evidence>
<dbReference type="Gene3D" id="3.60.15.10">
    <property type="entry name" value="Ribonuclease Z/Hydroxyacylglutathione hydrolase-like"/>
    <property type="match status" value="1"/>
</dbReference>
<dbReference type="HAMAP" id="MF_01374">
    <property type="entry name" value="Glyoxalase_2"/>
    <property type="match status" value="1"/>
</dbReference>
<evidence type="ECO:0000256" key="6">
    <source>
        <dbReference type="ARBA" id="ARBA00022723"/>
    </source>
</evidence>
<dbReference type="AlphaFoldDB" id="A0A0D1ZZE7"/>
<evidence type="ECO:0000256" key="9">
    <source>
        <dbReference type="ARBA" id="ARBA00031044"/>
    </source>
</evidence>
<dbReference type="CDD" id="cd07723">
    <property type="entry name" value="hydroxyacylglutathione_hydrolase_MBL-fold"/>
    <property type="match status" value="1"/>
</dbReference>
<keyword evidence="7 12" id="KW-0378">Hydrolase</keyword>
<dbReference type="PANTHER" id="PTHR11935:SF94">
    <property type="entry name" value="TENZING NORGAY, ISOFORM C"/>
    <property type="match status" value="1"/>
</dbReference>
<evidence type="ECO:0000256" key="8">
    <source>
        <dbReference type="ARBA" id="ARBA00022833"/>
    </source>
</evidence>
<gene>
    <name evidence="12" type="ORF">PV09_08866</name>
</gene>
<feature type="non-terminal residue" evidence="12">
    <location>
        <position position="1"/>
    </location>
</feature>
<comment type="pathway">
    <text evidence="3">Secondary metabolite metabolism; methylglyoxal degradation; (R)-lactate from methylglyoxal: step 2/2.</text>
</comment>
<dbReference type="VEuPathDB" id="FungiDB:PV09_08866"/>
<dbReference type="InterPro" id="IPR017782">
    <property type="entry name" value="Hydroxyacylglutathione_Hdrlase"/>
</dbReference>
<dbReference type="Proteomes" id="UP000053259">
    <property type="component" value="Unassembled WGS sequence"/>
</dbReference>
<dbReference type="UniPathway" id="UPA00619">
    <property type="reaction ID" value="UER00676"/>
</dbReference>
<protein>
    <recommendedName>
        <fullName evidence="5">hydroxyacylglutathione hydrolase</fullName>
        <ecNumber evidence="5">3.1.2.6</ecNumber>
    </recommendedName>
    <alternativeName>
        <fullName evidence="9">Glyoxalase II</fullName>
    </alternativeName>
</protein>
<evidence type="ECO:0000256" key="10">
    <source>
        <dbReference type="SAM" id="MobiDB-lite"/>
    </source>
</evidence>
<dbReference type="FunCoup" id="A0A0D1ZZE7">
    <property type="interactions" value="482"/>
</dbReference>
<evidence type="ECO:0000256" key="1">
    <source>
        <dbReference type="ARBA" id="ARBA00001623"/>
    </source>
</evidence>
<name>A0A0D1ZZE7_9PEZI</name>
<dbReference type="InterPro" id="IPR001279">
    <property type="entry name" value="Metallo-B-lactamas"/>
</dbReference>
<evidence type="ECO:0000256" key="4">
    <source>
        <dbReference type="ARBA" id="ARBA00006759"/>
    </source>
</evidence>
<evidence type="ECO:0000259" key="11">
    <source>
        <dbReference type="SMART" id="SM00849"/>
    </source>
</evidence>
<dbReference type="InterPro" id="IPR035680">
    <property type="entry name" value="Clx_II_MBL"/>
</dbReference>
<keyword evidence="13" id="KW-1185">Reference proteome</keyword>
<dbReference type="GO" id="GO:0004416">
    <property type="term" value="F:hydroxyacylglutathione hydrolase activity"/>
    <property type="evidence" value="ECO:0007669"/>
    <property type="project" value="UniProtKB-EC"/>
</dbReference>
<feature type="domain" description="Metallo-beta-lactamase" evidence="11">
    <location>
        <begin position="78"/>
        <end position="240"/>
    </location>
</feature>
<evidence type="ECO:0000256" key="3">
    <source>
        <dbReference type="ARBA" id="ARBA00004963"/>
    </source>
</evidence>
<keyword evidence="6" id="KW-0479">Metal-binding</keyword>
<dbReference type="Pfam" id="PF00753">
    <property type="entry name" value="Lactamase_B"/>
    <property type="match status" value="1"/>
</dbReference>
<dbReference type="InterPro" id="IPR032282">
    <property type="entry name" value="HAGH_C"/>
</dbReference>
<accession>A0A0D1ZZE7</accession>
<evidence type="ECO:0000256" key="5">
    <source>
        <dbReference type="ARBA" id="ARBA00011917"/>
    </source>
</evidence>
<feature type="compositionally biased region" description="Low complexity" evidence="10">
    <location>
        <begin position="41"/>
        <end position="53"/>
    </location>
</feature>
<sequence length="318" mass="35031">MCGAIKKHPHHHFTSLMNVVARPFCRRPGSITTVQASGSRALAPKAKAPQAKPSPEQHFIKSRSMHIQSIPMWTGTGNNYAYLVSDDKTKEATIIDPANPPEVLPVLKEQTDGGKIKLISIINTHHHRDHAGGNAELLKHYKVPVVGGKNCDKVSETPADGSTFKIGEGIKVKALHTPCHTQDSICYFFEDGDQRAVFTGDTLFIGGCGRFFEGKPEEMHKALNVTLASLPDDTRVYPGHEYTKGNVKFALSVSQDEETKRLEALAMNNTQTQGKSTIGDEKRYNVFMRVNDPAMQKVTGETDPVKVMGKLRSMKDHS</sequence>
<organism evidence="12 13">
    <name type="scientific">Verruconis gallopava</name>
    <dbReference type="NCBI Taxonomy" id="253628"/>
    <lineage>
        <taxon>Eukaryota</taxon>
        <taxon>Fungi</taxon>
        <taxon>Dikarya</taxon>
        <taxon>Ascomycota</taxon>
        <taxon>Pezizomycotina</taxon>
        <taxon>Dothideomycetes</taxon>
        <taxon>Pleosporomycetidae</taxon>
        <taxon>Venturiales</taxon>
        <taxon>Sympoventuriaceae</taxon>
        <taxon>Verruconis</taxon>
    </lineage>
</organism>
<reference evidence="12 13" key="1">
    <citation type="submission" date="2015-01" db="EMBL/GenBank/DDBJ databases">
        <title>The Genome Sequence of Ochroconis gallopava CBS43764.</title>
        <authorList>
            <consortium name="The Broad Institute Genomics Platform"/>
            <person name="Cuomo C."/>
            <person name="de Hoog S."/>
            <person name="Gorbushina A."/>
            <person name="Stielow B."/>
            <person name="Teixiera M."/>
            <person name="Abouelleil A."/>
            <person name="Chapman S.B."/>
            <person name="Priest M."/>
            <person name="Young S.K."/>
            <person name="Wortman J."/>
            <person name="Nusbaum C."/>
            <person name="Birren B."/>
        </authorList>
    </citation>
    <scope>NUCLEOTIDE SEQUENCE [LARGE SCALE GENOMIC DNA]</scope>
    <source>
        <strain evidence="12 13">CBS 43764</strain>
    </source>
</reference>
<evidence type="ECO:0000256" key="7">
    <source>
        <dbReference type="ARBA" id="ARBA00022801"/>
    </source>
</evidence>
<dbReference type="GO" id="GO:0019243">
    <property type="term" value="P:methylglyoxal catabolic process to D-lactate via S-lactoyl-glutathione"/>
    <property type="evidence" value="ECO:0007669"/>
    <property type="project" value="InterPro"/>
</dbReference>
<keyword evidence="8" id="KW-0862">Zinc</keyword>
<dbReference type="OrthoDB" id="515692at2759"/>